<comment type="caution">
    <text evidence="2">The sequence shown here is derived from an EMBL/GenBank/DDBJ whole genome shotgun (WGS) entry which is preliminary data.</text>
</comment>
<dbReference type="EMBL" id="JAHHIF010000091">
    <property type="protein sequence ID" value="MBW4549305.1"/>
    <property type="molecule type" value="Genomic_DNA"/>
</dbReference>
<dbReference type="Proteomes" id="UP000753908">
    <property type="component" value="Unassembled WGS sequence"/>
</dbReference>
<feature type="region of interest" description="Disordered" evidence="1">
    <location>
        <begin position="1"/>
        <end position="50"/>
    </location>
</feature>
<proteinExistence type="predicted"/>
<dbReference type="AlphaFoldDB" id="A0A951PSG6"/>
<reference evidence="2" key="2">
    <citation type="journal article" date="2022" name="Microbiol. Resour. Announc.">
        <title>Metagenome Sequencing to Explore Phylogenomics of Terrestrial Cyanobacteria.</title>
        <authorList>
            <person name="Ward R.D."/>
            <person name="Stajich J.E."/>
            <person name="Johansen J.R."/>
            <person name="Huntemann M."/>
            <person name="Clum A."/>
            <person name="Foster B."/>
            <person name="Foster B."/>
            <person name="Roux S."/>
            <person name="Palaniappan K."/>
            <person name="Varghese N."/>
            <person name="Mukherjee S."/>
            <person name="Reddy T.B.K."/>
            <person name="Daum C."/>
            <person name="Copeland A."/>
            <person name="Chen I.A."/>
            <person name="Ivanova N.N."/>
            <person name="Kyrpides N.C."/>
            <person name="Shapiro N."/>
            <person name="Eloe-Fadrosh E.A."/>
            <person name="Pietrasiak N."/>
        </authorList>
    </citation>
    <scope>NUCLEOTIDE SEQUENCE</scope>
    <source>
        <strain evidence="2">CPER-KK1</strain>
    </source>
</reference>
<protein>
    <submittedName>
        <fullName evidence="2">Uncharacterized protein</fullName>
    </submittedName>
</protein>
<accession>A0A951PSG6</accession>
<evidence type="ECO:0000256" key="1">
    <source>
        <dbReference type="SAM" id="MobiDB-lite"/>
    </source>
</evidence>
<reference evidence="2" key="1">
    <citation type="submission" date="2021-05" db="EMBL/GenBank/DDBJ databases">
        <authorList>
            <person name="Pietrasiak N."/>
            <person name="Ward R."/>
            <person name="Stajich J.E."/>
            <person name="Kurbessoian T."/>
        </authorList>
    </citation>
    <scope>NUCLEOTIDE SEQUENCE</scope>
    <source>
        <strain evidence="2">CPER-KK1</strain>
    </source>
</reference>
<organism evidence="2 3">
    <name type="scientific">Symplocastrum torsivum CPER-KK1</name>
    <dbReference type="NCBI Taxonomy" id="450513"/>
    <lineage>
        <taxon>Bacteria</taxon>
        <taxon>Bacillati</taxon>
        <taxon>Cyanobacteriota</taxon>
        <taxon>Cyanophyceae</taxon>
        <taxon>Oscillatoriophycideae</taxon>
        <taxon>Oscillatoriales</taxon>
        <taxon>Microcoleaceae</taxon>
        <taxon>Symplocastrum</taxon>
    </lineage>
</organism>
<sequence length="50" mass="5221">MACGPPGMTTSLSVDRPAENDEQVGSGNRSFASEPVSSVEITEDSDVFSE</sequence>
<evidence type="ECO:0000313" key="2">
    <source>
        <dbReference type="EMBL" id="MBW4549305.1"/>
    </source>
</evidence>
<evidence type="ECO:0000313" key="3">
    <source>
        <dbReference type="Proteomes" id="UP000753908"/>
    </source>
</evidence>
<feature type="compositionally biased region" description="Polar residues" evidence="1">
    <location>
        <begin position="23"/>
        <end position="40"/>
    </location>
</feature>
<name>A0A951PSG6_9CYAN</name>
<gene>
    <name evidence="2" type="ORF">KME25_33590</name>
</gene>
<feature type="compositionally biased region" description="Acidic residues" evidence="1">
    <location>
        <begin position="41"/>
        <end position="50"/>
    </location>
</feature>